<dbReference type="EMBL" id="BARV01010293">
    <property type="protein sequence ID" value="GAI10475.1"/>
    <property type="molecule type" value="Genomic_DNA"/>
</dbReference>
<accession>X1M735</accession>
<reference evidence="1" key="1">
    <citation type="journal article" date="2014" name="Front. Microbiol.">
        <title>High frequency of phylogenetically diverse reductive dehalogenase-homologous genes in deep subseafloor sedimentary metagenomes.</title>
        <authorList>
            <person name="Kawai M."/>
            <person name="Futagami T."/>
            <person name="Toyoda A."/>
            <person name="Takaki Y."/>
            <person name="Nishi S."/>
            <person name="Hori S."/>
            <person name="Arai W."/>
            <person name="Tsubouchi T."/>
            <person name="Morono Y."/>
            <person name="Uchiyama I."/>
            <person name="Ito T."/>
            <person name="Fujiyama A."/>
            <person name="Inagaki F."/>
            <person name="Takami H."/>
        </authorList>
    </citation>
    <scope>NUCLEOTIDE SEQUENCE</scope>
    <source>
        <strain evidence="1">Expedition CK06-06</strain>
    </source>
</reference>
<protein>
    <submittedName>
        <fullName evidence="1">Uncharacterized protein</fullName>
    </submittedName>
</protein>
<sequence>MIHESEDKGKVLLAYPRIYGRKFRCGFCKTEWRE</sequence>
<name>X1M735_9ZZZZ</name>
<comment type="caution">
    <text evidence="1">The sequence shown here is derived from an EMBL/GenBank/DDBJ whole genome shotgun (WGS) entry which is preliminary data.</text>
</comment>
<dbReference type="AlphaFoldDB" id="X1M735"/>
<feature type="non-terminal residue" evidence="1">
    <location>
        <position position="34"/>
    </location>
</feature>
<organism evidence="1">
    <name type="scientific">marine sediment metagenome</name>
    <dbReference type="NCBI Taxonomy" id="412755"/>
    <lineage>
        <taxon>unclassified sequences</taxon>
        <taxon>metagenomes</taxon>
        <taxon>ecological metagenomes</taxon>
    </lineage>
</organism>
<evidence type="ECO:0000313" key="1">
    <source>
        <dbReference type="EMBL" id="GAI10475.1"/>
    </source>
</evidence>
<gene>
    <name evidence="1" type="ORF">S06H3_19981</name>
</gene>
<proteinExistence type="predicted"/>